<feature type="coiled-coil region" evidence="1">
    <location>
        <begin position="149"/>
        <end position="176"/>
    </location>
</feature>
<gene>
    <name evidence="2" type="ORF">Y5W_00066</name>
</gene>
<evidence type="ECO:0000256" key="1">
    <source>
        <dbReference type="SAM" id="Coils"/>
    </source>
</evidence>
<comment type="caution">
    <text evidence="2">The sequence shown here is derived from an EMBL/GenBank/DDBJ whole genome shotgun (WGS) entry which is preliminary data.</text>
</comment>
<proteinExistence type="predicted"/>
<dbReference type="Proteomes" id="UP000662703">
    <property type="component" value="Unassembled WGS sequence"/>
</dbReference>
<keyword evidence="1" id="KW-0175">Coiled coil</keyword>
<dbReference type="EMBL" id="ARXX01000001">
    <property type="protein sequence ID" value="MBF5054772.1"/>
    <property type="molecule type" value="Genomic_DNA"/>
</dbReference>
<dbReference type="InterPro" id="IPR046732">
    <property type="entry name" value="DUF6624"/>
</dbReference>
<evidence type="ECO:0000313" key="3">
    <source>
        <dbReference type="Proteomes" id="UP000662703"/>
    </source>
</evidence>
<reference evidence="2 3" key="1">
    <citation type="submission" date="2012-09" db="EMBL/GenBank/DDBJ databases">
        <title>Genome Sequence of alkane-degrading Bacterium Alcanivorax sp. 521-1.</title>
        <authorList>
            <person name="Lai Q."/>
            <person name="Shao Z."/>
        </authorList>
    </citation>
    <scope>NUCLEOTIDE SEQUENCE [LARGE SCALE GENOMIC DNA]</scope>
    <source>
        <strain evidence="2 3">521-1</strain>
    </source>
</reference>
<accession>A0ABS0AME2</accession>
<organism evidence="2 3">
    <name type="scientific">Alloalcanivorax profundimaris</name>
    <dbReference type="NCBI Taxonomy" id="2735259"/>
    <lineage>
        <taxon>Bacteria</taxon>
        <taxon>Pseudomonadati</taxon>
        <taxon>Pseudomonadota</taxon>
        <taxon>Gammaproteobacteria</taxon>
        <taxon>Oceanospirillales</taxon>
        <taxon>Alcanivoracaceae</taxon>
        <taxon>Alloalcanivorax</taxon>
    </lineage>
</organism>
<sequence>MNQELADRLTAMAEDDKRTLAALTERGELPAPDYHPEMRAVHERNAEALECILDEHGWPGVTLVGQAGGEAAWLIAQHAMSRLDLMERCASAVEEAASVGEAPGWQSAYLRDRLCVLNGEPQRYGTQFDMDEDGWPVPCPIADPAMVNLRRWALGLDSLEDRVEKLRERERERRARGAES</sequence>
<protein>
    <submittedName>
        <fullName evidence="2">Uncharacterized protein</fullName>
    </submittedName>
</protein>
<evidence type="ECO:0000313" key="2">
    <source>
        <dbReference type="EMBL" id="MBF5054772.1"/>
    </source>
</evidence>
<dbReference type="RefSeq" id="WP_194863752.1">
    <property type="nucleotide sequence ID" value="NZ_ARXX01000001.1"/>
</dbReference>
<name>A0ABS0AME2_9GAMM</name>
<dbReference type="Pfam" id="PF20329">
    <property type="entry name" value="DUF6624"/>
    <property type="match status" value="1"/>
</dbReference>
<keyword evidence="3" id="KW-1185">Reference proteome</keyword>